<reference evidence="2 3" key="1">
    <citation type="submission" date="2022-04" db="EMBL/GenBank/DDBJ databases">
        <title>Identification of a novel bacterium isolated from mangrove sediments.</title>
        <authorList>
            <person name="Pan X."/>
        </authorList>
    </citation>
    <scope>NUCLEOTIDE SEQUENCE [LARGE SCALE GENOMIC DNA]</scope>
    <source>
        <strain evidence="2 3">B2638</strain>
    </source>
</reference>
<sequence length="111" mass="11886">MEQDLRCIGVFAFAASRGDKMGPSEKAGVSAGIMFYLGRIEGRDPEFPLTESMIRIVHSPGYLESMPSEAKRCDAELAARSRTLNDLGRSIDKTEKDTGGDTGEDGASGTP</sequence>
<keyword evidence="3" id="KW-1185">Reference proteome</keyword>
<gene>
    <name evidence="2" type="ORF">MTR66_11950</name>
</gene>
<evidence type="ECO:0000256" key="1">
    <source>
        <dbReference type="SAM" id="MobiDB-lite"/>
    </source>
</evidence>
<evidence type="ECO:0000313" key="2">
    <source>
        <dbReference type="EMBL" id="MCJ2187524.1"/>
    </source>
</evidence>
<dbReference type="EMBL" id="JALHLG010000014">
    <property type="protein sequence ID" value="MCJ2187524.1"/>
    <property type="molecule type" value="Genomic_DNA"/>
</dbReference>
<feature type="compositionally biased region" description="Basic and acidic residues" evidence="1">
    <location>
        <begin position="89"/>
        <end position="99"/>
    </location>
</feature>
<organism evidence="2 3">
    <name type="scientific">Novosphingobium beihaiensis</name>
    <dbReference type="NCBI Taxonomy" id="2930389"/>
    <lineage>
        <taxon>Bacteria</taxon>
        <taxon>Pseudomonadati</taxon>
        <taxon>Pseudomonadota</taxon>
        <taxon>Alphaproteobacteria</taxon>
        <taxon>Sphingomonadales</taxon>
        <taxon>Sphingomonadaceae</taxon>
        <taxon>Novosphingobium</taxon>
    </lineage>
</organism>
<accession>A0ABT0BR34</accession>
<comment type="caution">
    <text evidence="2">The sequence shown here is derived from an EMBL/GenBank/DDBJ whole genome shotgun (WGS) entry which is preliminary data.</text>
</comment>
<dbReference type="Proteomes" id="UP001202281">
    <property type="component" value="Unassembled WGS sequence"/>
</dbReference>
<name>A0ABT0BR34_9SPHN</name>
<feature type="region of interest" description="Disordered" evidence="1">
    <location>
        <begin position="84"/>
        <end position="111"/>
    </location>
</feature>
<evidence type="ECO:0000313" key="3">
    <source>
        <dbReference type="Proteomes" id="UP001202281"/>
    </source>
</evidence>
<dbReference type="RefSeq" id="WP_243921274.1">
    <property type="nucleotide sequence ID" value="NZ_JALHLG010000014.1"/>
</dbReference>
<proteinExistence type="predicted"/>
<protein>
    <submittedName>
        <fullName evidence="2">Uncharacterized protein</fullName>
    </submittedName>
</protein>